<dbReference type="PROSITE" id="PS00198">
    <property type="entry name" value="4FE4S_FER_1"/>
    <property type="match status" value="1"/>
</dbReference>
<keyword evidence="5" id="KW-0671">Queuosine biosynthesis</keyword>
<dbReference type="Gene3D" id="3.30.70.20">
    <property type="match status" value="1"/>
</dbReference>
<dbReference type="PROSITE" id="PS51379">
    <property type="entry name" value="4FE4S_FER_2"/>
    <property type="match status" value="1"/>
</dbReference>
<evidence type="ECO:0000256" key="1">
    <source>
        <dbReference type="ARBA" id="ARBA00022485"/>
    </source>
</evidence>
<keyword evidence="6" id="KW-0560">Oxidoreductase</keyword>
<dbReference type="InterPro" id="IPR017896">
    <property type="entry name" value="4Fe4S_Fe-S-bd"/>
</dbReference>
<gene>
    <name evidence="11" type="ORF">MTY_1563</name>
</gene>
<dbReference type="Pfam" id="PF13646">
    <property type="entry name" value="HEAT_2"/>
    <property type="match status" value="1"/>
</dbReference>
<evidence type="ECO:0000256" key="8">
    <source>
        <dbReference type="ARBA" id="ARBA00023014"/>
    </source>
</evidence>
<evidence type="ECO:0000256" key="9">
    <source>
        <dbReference type="SAM" id="MobiDB-lite"/>
    </source>
</evidence>
<keyword evidence="8" id="KW-0411">Iron-sulfur</keyword>
<accession>A0A0S6UFP9</accession>
<dbReference type="GO" id="GO:0052693">
    <property type="term" value="F:epoxyqueuosine reductase activity"/>
    <property type="evidence" value="ECO:0007669"/>
    <property type="project" value="TreeGrafter"/>
</dbReference>
<dbReference type="Gene3D" id="1.25.10.10">
    <property type="entry name" value="Leucine-rich Repeat Variant"/>
    <property type="match status" value="1"/>
</dbReference>
<keyword evidence="3" id="KW-0819">tRNA processing</keyword>
<dbReference type="GO" id="GO:0046872">
    <property type="term" value="F:metal ion binding"/>
    <property type="evidence" value="ECO:0007669"/>
    <property type="project" value="UniProtKB-KW"/>
</dbReference>
<dbReference type="SMART" id="SM00567">
    <property type="entry name" value="EZ_HEAT"/>
    <property type="match status" value="2"/>
</dbReference>
<evidence type="ECO:0000256" key="7">
    <source>
        <dbReference type="ARBA" id="ARBA00023004"/>
    </source>
</evidence>
<dbReference type="InterPro" id="IPR004453">
    <property type="entry name" value="QueG"/>
</dbReference>
<keyword evidence="4" id="KW-0479">Metal-binding</keyword>
<evidence type="ECO:0000256" key="6">
    <source>
        <dbReference type="ARBA" id="ARBA00023002"/>
    </source>
</evidence>
<dbReference type="SUPFAM" id="SSF54862">
    <property type="entry name" value="4Fe-4S ferredoxins"/>
    <property type="match status" value="1"/>
</dbReference>
<organism evidence="11">
    <name type="scientific">Moorella thermoacetica Y72</name>
    <dbReference type="NCBI Taxonomy" id="1325331"/>
    <lineage>
        <taxon>Bacteria</taxon>
        <taxon>Bacillati</taxon>
        <taxon>Bacillota</taxon>
        <taxon>Clostridia</taxon>
        <taxon>Neomoorellales</taxon>
        <taxon>Neomoorellaceae</taxon>
        <taxon>Neomoorella</taxon>
    </lineage>
</organism>
<dbReference type="Pfam" id="PF13484">
    <property type="entry name" value="Fer4_16"/>
    <property type="match status" value="1"/>
</dbReference>
<dbReference type="PANTHER" id="PTHR30002">
    <property type="entry name" value="EPOXYQUEUOSINE REDUCTASE"/>
    <property type="match status" value="1"/>
</dbReference>
<evidence type="ECO:0000256" key="5">
    <source>
        <dbReference type="ARBA" id="ARBA00022785"/>
    </source>
</evidence>
<evidence type="ECO:0000313" key="11">
    <source>
        <dbReference type="EMBL" id="GAF26224.1"/>
    </source>
</evidence>
<dbReference type="SUPFAM" id="SSF48371">
    <property type="entry name" value="ARM repeat"/>
    <property type="match status" value="1"/>
</dbReference>
<dbReference type="GO" id="GO:0008616">
    <property type="term" value="P:tRNA queuosine(34) biosynthetic process"/>
    <property type="evidence" value="ECO:0007669"/>
    <property type="project" value="UniProtKB-KW"/>
</dbReference>
<evidence type="ECO:0000259" key="10">
    <source>
        <dbReference type="PROSITE" id="PS51379"/>
    </source>
</evidence>
<reference evidence="11" key="1">
    <citation type="journal article" date="2014" name="Gene">
        <title>Genome-guided analysis of transformation efficiency and carbon dioxide assimilation by Moorella thermoacetica Y72.</title>
        <authorList>
            <person name="Tsukahara K."/>
            <person name="Kita A."/>
            <person name="Nakashimada Y."/>
            <person name="Hoshino T."/>
            <person name="Murakami K."/>
        </authorList>
    </citation>
    <scope>NUCLEOTIDE SEQUENCE [LARGE SCALE GENOMIC DNA]</scope>
    <source>
        <strain evidence="11">Y72</strain>
    </source>
</reference>
<proteinExistence type="predicted"/>
<dbReference type="InterPro" id="IPR011989">
    <property type="entry name" value="ARM-like"/>
</dbReference>
<dbReference type="AlphaFoldDB" id="A0A0S6UFP9"/>
<dbReference type="Proteomes" id="UP000063718">
    <property type="component" value="Unassembled WGS sequence"/>
</dbReference>
<name>A0A0S6UFP9_NEOTH</name>
<protein>
    <submittedName>
        <fullName evidence="11">Uncharacterized Fe-S protein</fullName>
    </submittedName>
</protein>
<keyword evidence="2" id="KW-0963">Cytoplasm</keyword>
<dbReference type="GO" id="GO:0051539">
    <property type="term" value="F:4 iron, 4 sulfur cluster binding"/>
    <property type="evidence" value="ECO:0007669"/>
    <property type="project" value="UniProtKB-KW"/>
</dbReference>
<evidence type="ECO:0000256" key="2">
    <source>
        <dbReference type="ARBA" id="ARBA00022490"/>
    </source>
</evidence>
<dbReference type="EMBL" id="DF238840">
    <property type="protein sequence ID" value="GAF26224.1"/>
    <property type="molecule type" value="Genomic_DNA"/>
</dbReference>
<dbReference type="InterPro" id="IPR016024">
    <property type="entry name" value="ARM-type_fold"/>
</dbReference>
<feature type="domain" description="4Fe-4S ferredoxin-type" evidence="10">
    <location>
        <begin position="232"/>
        <end position="261"/>
    </location>
</feature>
<keyword evidence="7" id="KW-0408">Iron</keyword>
<dbReference type="PANTHER" id="PTHR30002:SF4">
    <property type="entry name" value="EPOXYQUEUOSINE REDUCTASE"/>
    <property type="match status" value="1"/>
</dbReference>
<dbReference type="InterPro" id="IPR004155">
    <property type="entry name" value="PBS_lyase_HEAT"/>
</dbReference>
<sequence length="445" mass="47402">MPDLRVQLRPGQVPAVGDIRRRLLGYSQENFGLALVHSEDQTNPARKRGIFKVKRGTGGVGSTKLTKELKEWAAARGLVLGVAPVRPFERGRQALAWLARRGLATPFATGRPEERYRPDLLYPAARSLIVVARPHPQPVRPPGPGEGRIARYALGPDYHLELRASLEALAGMLQRAGARLTAVQVDNGPLLEREAAYLAGLGYYGASCNLIIPGLGTGCALGLLITDLELEAGQPLTQATCRNCGRCLAACPTGALAAPGRLHPELCLSYLTQKRGVIPVELRPALGRYIWGCDACQEVCPENPPEFSPADRGASRAGPDGQWQGSGRDLPDGGTGTGLIYPELATIITMDKAGFNRVFGGTALAWRGKTILQRNAAIALGNLGDARALGPLQQALRAPAAVLRGHAAWALGRLGPPARPALAVALATETDPWVRREIRTALDSC</sequence>
<dbReference type="Pfam" id="PF08331">
    <property type="entry name" value="QueG_DUF1730"/>
    <property type="match status" value="1"/>
</dbReference>
<feature type="region of interest" description="Disordered" evidence="9">
    <location>
        <begin position="304"/>
        <end position="334"/>
    </location>
</feature>
<dbReference type="InterPro" id="IPR017900">
    <property type="entry name" value="4Fe4S_Fe_S_CS"/>
</dbReference>
<keyword evidence="1" id="KW-0004">4Fe-4S</keyword>
<dbReference type="InterPro" id="IPR013542">
    <property type="entry name" value="QueG_DUF1730"/>
</dbReference>
<evidence type="ECO:0000256" key="4">
    <source>
        <dbReference type="ARBA" id="ARBA00022723"/>
    </source>
</evidence>
<evidence type="ECO:0000256" key="3">
    <source>
        <dbReference type="ARBA" id="ARBA00022694"/>
    </source>
</evidence>